<accession>A0ABV5HIN5</accession>
<sequence>MITHISPAGSMDLLSQLEVERLKKTATSDKDLYQLYRNCTLAVLNSGSHTDNSKELLDKYQSFDVNVLSRERGIKLELINPPEHAFVDGDIIKGIQEHLFSVLRDIVYVNMHLADSQRLNLTNSTHITNLVFGILRNSGTIRTGIIPNMVVCWGGHSINPIEYQYTREVGNELGLRELNICTGCGPGAMEGPMKGAAIGHAKQRYTEQRYLGLTEPSIIAAEPPNPIVNELVIMPDIEKRLEGFVRLGHGIVIFPGGPGTAEELLYILGIMMHPENIDQPMPIVLTGPKESEAYFRSIDEFIGDTLGPEAQKHYQIVIDDPAQVARIVKQAMPKVREHRKINSDAYSFNWSLKVDADFQVPFEPTHESMAALDLHLEQPPEKLAAALRKAFSGIVAGNVKAEGIREIEQFGPFEIDGDARLMRKMDKLLRDFVEQNRMKLPGGSDYVPCYKIASQL</sequence>
<dbReference type="InterPro" id="IPR027820">
    <property type="entry name" value="PpnN_N"/>
</dbReference>
<evidence type="ECO:0000256" key="3">
    <source>
        <dbReference type="ARBA" id="ARBA00031983"/>
    </source>
</evidence>
<name>A0ABV5HIN5_9VIBR</name>
<dbReference type="NCBIfam" id="NF038390">
    <property type="entry name" value="Nsidase_PpnN"/>
    <property type="match status" value="1"/>
</dbReference>
<dbReference type="InterPro" id="IPR031100">
    <property type="entry name" value="LOG_fam"/>
</dbReference>
<evidence type="ECO:0000313" key="6">
    <source>
        <dbReference type="EMBL" id="MFB9133461.1"/>
    </source>
</evidence>
<gene>
    <name evidence="6" type="primary">ppnN</name>
    <name evidence="6" type="ORF">ACFFUV_00565</name>
</gene>
<dbReference type="InterPro" id="IPR052341">
    <property type="entry name" value="LOG_family_nucleotidases"/>
</dbReference>
<dbReference type="SUPFAM" id="SSF102405">
    <property type="entry name" value="MCP/YpsA-like"/>
    <property type="match status" value="1"/>
</dbReference>
<dbReference type="Gene3D" id="3.30.1850.10">
    <property type="entry name" value="MoCo carrier protein-like"/>
    <property type="match status" value="1"/>
</dbReference>
<dbReference type="GO" id="GO:0047405">
    <property type="term" value="F:pyrimidine-5'-nucleotide nucleosidase activity"/>
    <property type="evidence" value="ECO:0007669"/>
    <property type="project" value="UniProtKB-EC"/>
</dbReference>
<evidence type="ECO:0000259" key="5">
    <source>
        <dbReference type="Pfam" id="PF14793"/>
    </source>
</evidence>
<dbReference type="Proteomes" id="UP001589645">
    <property type="component" value="Unassembled WGS sequence"/>
</dbReference>
<dbReference type="Pfam" id="PF11892">
    <property type="entry name" value="PpnN_C"/>
    <property type="match status" value="1"/>
</dbReference>
<comment type="caution">
    <text evidence="6">The sequence shown here is derived from an EMBL/GenBank/DDBJ whole genome shotgun (WGS) entry which is preliminary data.</text>
</comment>
<dbReference type="InterPro" id="IPR049788">
    <property type="entry name" value="PpnN"/>
</dbReference>
<proteinExistence type="predicted"/>
<dbReference type="PANTHER" id="PTHR43393:SF1">
    <property type="entry name" value="PYRIMIDINE_PURINE NUCLEOTIDE 5'-MONOPHOSPHATE NUCLEOSIDASE"/>
    <property type="match status" value="1"/>
</dbReference>
<organism evidence="6 7">
    <name type="scientific">Vibrio olivae</name>
    <dbReference type="NCBI Taxonomy" id="1243002"/>
    <lineage>
        <taxon>Bacteria</taxon>
        <taxon>Pseudomonadati</taxon>
        <taxon>Pseudomonadota</taxon>
        <taxon>Gammaproteobacteria</taxon>
        <taxon>Vibrionales</taxon>
        <taxon>Vibrionaceae</taxon>
        <taxon>Vibrio</taxon>
    </lineage>
</organism>
<dbReference type="InterPro" id="IPR037153">
    <property type="entry name" value="PpnN-like_sf"/>
</dbReference>
<evidence type="ECO:0000256" key="1">
    <source>
        <dbReference type="ARBA" id="ARBA00000274"/>
    </source>
</evidence>
<keyword evidence="6" id="KW-0326">Glycosidase</keyword>
<evidence type="ECO:0000256" key="2">
    <source>
        <dbReference type="ARBA" id="ARBA00011985"/>
    </source>
</evidence>
<dbReference type="EC" id="3.2.2.4" evidence="2"/>
<feature type="domain" description="Pyrimidine/purine nucleotide 5'-monophosphate nucleosidase C-terminal" evidence="4">
    <location>
        <begin position="332"/>
        <end position="452"/>
    </location>
</feature>
<dbReference type="EMBL" id="JBHMEP010000001">
    <property type="protein sequence ID" value="MFB9133461.1"/>
    <property type="molecule type" value="Genomic_DNA"/>
</dbReference>
<feature type="domain" description="Pyrimidine/purine nucleotide 5'-monophosphate nucleosidase N-terminal" evidence="5">
    <location>
        <begin position="4"/>
        <end position="112"/>
    </location>
</feature>
<dbReference type="RefSeq" id="WP_390188981.1">
    <property type="nucleotide sequence ID" value="NZ_JBHMEP010000001.1"/>
</dbReference>
<dbReference type="PANTHER" id="PTHR43393">
    <property type="entry name" value="CYTOKININ RIBOSIDE 5'-MONOPHOSPHATE PHOSPHORIBOHYDROLASE"/>
    <property type="match status" value="1"/>
</dbReference>
<protein>
    <recommendedName>
        <fullName evidence="3">AMP nucleosidase</fullName>
        <ecNumber evidence="2">3.2.2.4</ecNumber>
    </recommendedName>
    <alternativeName>
        <fullName evidence="3">AMP nucleosidase</fullName>
    </alternativeName>
</protein>
<comment type="catalytic activity">
    <reaction evidence="1">
        <text>AMP + H2O = D-ribose 5-phosphate + adenine</text>
        <dbReference type="Rhea" id="RHEA:20129"/>
        <dbReference type="ChEBI" id="CHEBI:15377"/>
        <dbReference type="ChEBI" id="CHEBI:16708"/>
        <dbReference type="ChEBI" id="CHEBI:78346"/>
        <dbReference type="ChEBI" id="CHEBI:456215"/>
        <dbReference type="EC" id="3.2.2.4"/>
    </reaction>
</comment>
<evidence type="ECO:0000259" key="4">
    <source>
        <dbReference type="Pfam" id="PF11892"/>
    </source>
</evidence>
<dbReference type="GO" id="GO:0008714">
    <property type="term" value="F:AMP nucleosidase activity"/>
    <property type="evidence" value="ECO:0007669"/>
    <property type="project" value="UniProtKB-EC"/>
</dbReference>
<keyword evidence="7" id="KW-1185">Reference proteome</keyword>
<dbReference type="Pfam" id="PF14793">
    <property type="entry name" value="DUF4478"/>
    <property type="match status" value="1"/>
</dbReference>
<keyword evidence="6" id="KW-0378">Hydrolase</keyword>
<dbReference type="InterPro" id="IPR021826">
    <property type="entry name" value="PpnN_C"/>
</dbReference>
<dbReference type="Gene3D" id="3.40.50.450">
    <property type="match status" value="1"/>
</dbReference>
<reference evidence="6 7" key="1">
    <citation type="submission" date="2024-09" db="EMBL/GenBank/DDBJ databases">
        <authorList>
            <person name="Sun Q."/>
            <person name="Mori K."/>
        </authorList>
    </citation>
    <scope>NUCLEOTIDE SEQUENCE [LARGE SCALE GENOMIC DNA]</scope>
    <source>
        <strain evidence="6 7">CECT 8064</strain>
    </source>
</reference>
<dbReference type="Pfam" id="PF03641">
    <property type="entry name" value="Lysine_decarbox"/>
    <property type="match status" value="1"/>
</dbReference>
<evidence type="ECO:0000313" key="7">
    <source>
        <dbReference type="Proteomes" id="UP001589645"/>
    </source>
</evidence>